<name>A0AC34FRA7_9BILA</name>
<dbReference type="Proteomes" id="UP000887579">
    <property type="component" value="Unplaced"/>
</dbReference>
<reference evidence="2" key="1">
    <citation type="submission" date="2022-11" db="UniProtKB">
        <authorList>
            <consortium name="WormBaseParasite"/>
        </authorList>
    </citation>
    <scope>IDENTIFICATION</scope>
</reference>
<organism evidence="1 2">
    <name type="scientific">Panagrolaimus sp. ES5</name>
    <dbReference type="NCBI Taxonomy" id="591445"/>
    <lineage>
        <taxon>Eukaryota</taxon>
        <taxon>Metazoa</taxon>
        <taxon>Ecdysozoa</taxon>
        <taxon>Nematoda</taxon>
        <taxon>Chromadorea</taxon>
        <taxon>Rhabditida</taxon>
        <taxon>Tylenchina</taxon>
        <taxon>Panagrolaimomorpha</taxon>
        <taxon>Panagrolaimoidea</taxon>
        <taxon>Panagrolaimidae</taxon>
        <taxon>Panagrolaimus</taxon>
    </lineage>
</organism>
<proteinExistence type="predicted"/>
<accession>A0AC34FRA7</accession>
<evidence type="ECO:0000313" key="2">
    <source>
        <dbReference type="WBParaSite" id="ES5_v2.g19819.t1"/>
    </source>
</evidence>
<evidence type="ECO:0000313" key="1">
    <source>
        <dbReference type="Proteomes" id="UP000887579"/>
    </source>
</evidence>
<protein>
    <submittedName>
        <fullName evidence="2">BHLH domain-containing protein</fullName>
    </submittedName>
</protein>
<dbReference type="WBParaSite" id="ES5_v2.g19819.t1">
    <property type="protein sequence ID" value="ES5_v2.g19819.t1"/>
    <property type="gene ID" value="ES5_v2.g19819"/>
</dbReference>
<sequence>MFHNIPPPPLSFQISSIECPSSNQTSPNFLSCPSSICFTPESFTFLDLDDNDSTTTTPPPTHLPPPPPQRELTLEEIRKIAKAEKRKRRRATLKYRTLHASRERIRVESFNKAFGELRALLPTTPNDKKLSKIEILRVSIAYIRYLNDLLLLK</sequence>